<evidence type="ECO:0000313" key="2">
    <source>
        <dbReference type="EMBL" id="KAK2576687.1"/>
    </source>
</evidence>
<reference evidence="2" key="1">
    <citation type="submission" date="2021-08" db="EMBL/GenBank/DDBJ databases">
        <authorList>
            <person name="Misof B."/>
            <person name="Oliver O."/>
            <person name="Podsiadlowski L."/>
            <person name="Donath A."/>
            <person name="Peters R."/>
            <person name="Mayer C."/>
            <person name="Rust J."/>
            <person name="Gunkel S."/>
            <person name="Lesny P."/>
            <person name="Martin S."/>
            <person name="Oeyen J.P."/>
            <person name="Petersen M."/>
            <person name="Panagiotis P."/>
            <person name="Wilbrandt J."/>
            <person name="Tanja T."/>
        </authorList>
    </citation>
    <scope>NUCLEOTIDE SEQUENCE</scope>
    <source>
        <strain evidence="2">GBR_01_08_01A</strain>
        <tissue evidence="2">Thorax + abdomen</tissue>
    </source>
</reference>
<sequence>MECFNSQPAAGPHSENDKNKTCPKQSGSKVKSNRKRIDDFNFQYDVRGVWKIDDLINEETTVPRFPLLRRYLGNPVELEGKHRIRSEGVFFARAGNGCGLVSGTVAK</sequence>
<accession>A0AAD9RBI9</accession>
<reference evidence="2" key="2">
    <citation type="journal article" date="2023" name="Commun. Biol.">
        <title>Intrasexual cuticular hydrocarbon dimorphism in a wasp sheds light on hydrocarbon biosynthesis genes in Hymenoptera.</title>
        <authorList>
            <person name="Moris V.C."/>
            <person name="Podsiadlowski L."/>
            <person name="Martin S."/>
            <person name="Oeyen J.P."/>
            <person name="Donath A."/>
            <person name="Petersen M."/>
            <person name="Wilbrandt J."/>
            <person name="Misof B."/>
            <person name="Liedtke D."/>
            <person name="Thamm M."/>
            <person name="Scheiner R."/>
            <person name="Schmitt T."/>
            <person name="Niehuis O."/>
        </authorList>
    </citation>
    <scope>NUCLEOTIDE SEQUENCE</scope>
    <source>
        <strain evidence="2">GBR_01_08_01A</strain>
    </source>
</reference>
<organism evidence="2 3">
    <name type="scientific">Odynerus spinipes</name>
    <dbReference type="NCBI Taxonomy" id="1348599"/>
    <lineage>
        <taxon>Eukaryota</taxon>
        <taxon>Metazoa</taxon>
        <taxon>Ecdysozoa</taxon>
        <taxon>Arthropoda</taxon>
        <taxon>Hexapoda</taxon>
        <taxon>Insecta</taxon>
        <taxon>Pterygota</taxon>
        <taxon>Neoptera</taxon>
        <taxon>Endopterygota</taxon>
        <taxon>Hymenoptera</taxon>
        <taxon>Apocrita</taxon>
        <taxon>Aculeata</taxon>
        <taxon>Vespoidea</taxon>
        <taxon>Vespidae</taxon>
        <taxon>Eumeninae</taxon>
        <taxon>Odynerus</taxon>
    </lineage>
</organism>
<name>A0AAD9RBI9_9HYME</name>
<evidence type="ECO:0000256" key="1">
    <source>
        <dbReference type="SAM" id="MobiDB-lite"/>
    </source>
</evidence>
<dbReference type="EMBL" id="JAIFRP010004405">
    <property type="protein sequence ID" value="KAK2576687.1"/>
    <property type="molecule type" value="Genomic_DNA"/>
</dbReference>
<comment type="caution">
    <text evidence="2">The sequence shown here is derived from an EMBL/GenBank/DDBJ whole genome shotgun (WGS) entry which is preliminary data.</text>
</comment>
<evidence type="ECO:0000313" key="3">
    <source>
        <dbReference type="Proteomes" id="UP001258017"/>
    </source>
</evidence>
<dbReference type="Proteomes" id="UP001258017">
    <property type="component" value="Unassembled WGS sequence"/>
</dbReference>
<proteinExistence type="predicted"/>
<dbReference type="AlphaFoldDB" id="A0AAD9RBI9"/>
<feature type="region of interest" description="Disordered" evidence="1">
    <location>
        <begin position="1"/>
        <end position="33"/>
    </location>
</feature>
<gene>
    <name evidence="2" type="ORF">KPH14_005348</name>
</gene>
<keyword evidence="3" id="KW-1185">Reference proteome</keyword>
<protein>
    <submittedName>
        <fullName evidence="2">Uncharacterized protein</fullName>
    </submittedName>
</protein>